<keyword evidence="2 5" id="KW-0479">Metal-binding</keyword>
<dbReference type="InterPro" id="IPR011032">
    <property type="entry name" value="GroES-like_sf"/>
</dbReference>
<organism evidence="8 9">
    <name type="scientific">Homoserinimonas hongtaonis</name>
    <dbReference type="NCBI Taxonomy" id="2079791"/>
    <lineage>
        <taxon>Bacteria</taxon>
        <taxon>Bacillati</taxon>
        <taxon>Actinomycetota</taxon>
        <taxon>Actinomycetes</taxon>
        <taxon>Micrococcales</taxon>
        <taxon>Microbacteriaceae</taxon>
        <taxon>Homoserinimonas</taxon>
    </lineage>
</organism>
<keyword evidence="4" id="KW-0560">Oxidoreductase</keyword>
<reference evidence="9" key="1">
    <citation type="submission" date="2018-04" db="EMBL/GenBank/DDBJ databases">
        <authorList>
            <person name="Liu S."/>
            <person name="Wang Z."/>
            <person name="Li J."/>
        </authorList>
    </citation>
    <scope>NUCLEOTIDE SEQUENCE [LARGE SCALE GENOMIC DNA]</scope>
    <source>
        <strain evidence="9">S1194</strain>
    </source>
</reference>
<dbReference type="KEGG" id="salc:C2138_12180"/>
<proteinExistence type="inferred from homology"/>
<accession>A0A2U1T198</accession>
<evidence type="ECO:0000259" key="7">
    <source>
        <dbReference type="Pfam" id="PF08240"/>
    </source>
</evidence>
<keyword evidence="9" id="KW-1185">Reference proteome</keyword>
<protein>
    <recommendedName>
        <fullName evidence="10">Alcohol dehydrogenase</fullName>
    </recommendedName>
</protein>
<dbReference type="SUPFAM" id="SSF51735">
    <property type="entry name" value="NAD(P)-binding Rossmann-fold domains"/>
    <property type="match status" value="1"/>
</dbReference>
<dbReference type="EMBL" id="QEEX01000001">
    <property type="protein sequence ID" value="PWB97638.1"/>
    <property type="molecule type" value="Genomic_DNA"/>
</dbReference>
<dbReference type="PROSITE" id="PS00059">
    <property type="entry name" value="ADH_ZINC"/>
    <property type="match status" value="1"/>
</dbReference>
<feature type="domain" description="Alcohol dehydrogenase-like C-terminal" evidence="6">
    <location>
        <begin position="175"/>
        <end position="285"/>
    </location>
</feature>
<dbReference type="OrthoDB" id="3175656at2"/>
<evidence type="ECO:0000256" key="4">
    <source>
        <dbReference type="ARBA" id="ARBA00023002"/>
    </source>
</evidence>
<dbReference type="RefSeq" id="WP_108518192.1">
    <property type="nucleotide sequence ID" value="NZ_CP026951.1"/>
</dbReference>
<dbReference type="Gene3D" id="3.90.180.10">
    <property type="entry name" value="Medium-chain alcohol dehydrogenases, catalytic domain"/>
    <property type="match status" value="1"/>
</dbReference>
<dbReference type="Proteomes" id="UP000244978">
    <property type="component" value="Unassembled WGS sequence"/>
</dbReference>
<dbReference type="GO" id="GO:0016491">
    <property type="term" value="F:oxidoreductase activity"/>
    <property type="evidence" value="ECO:0007669"/>
    <property type="project" value="UniProtKB-KW"/>
</dbReference>
<evidence type="ECO:0000256" key="2">
    <source>
        <dbReference type="ARBA" id="ARBA00022723"/>
    </source>
</evidence>
<evidence type="ECO:0000259" key="6">
    <source>
        <dbReference type="Pfam" id="PF00107"/>
    </source>
</evidence>
<evidence type="ECO:0000256" key="1">
    <source>
        <dbReference type="ARBA" id="ARBA00001947"/>
    </source>
</evidence>
<feature type="domain" description="Alcohol dehydrogenase-like N-terminal" evidence="7">
    <location>
        <begin position="24"/>
        <end position="134"/>
    </location>
</feature>
<keyword evidence="3 5" id="KW-0862">Zinc</keyword>
<dbReference type="PANTHER" id="PTHR43401:SF2">
    <property type="entry name" value="L-THREONINE 3-DEHYDROGENASE"/>
    <property type="match status" value="1"/>
</dbReference>
<name>A0A2U1T198_9MICO</name>
<comment type="similarity">
    <text evidence="5">Belongs to the zinc-containing alcohol dehydrogenase family.</text>
</comment>
<evidence type="ECO:0008006" key="10">
    <source>
        <dbReference type="Google" id="ProtNLM"/>
    </source>
</evidence>
<dbReference type="AlphaFoldDB" id="A0A2U1T198"/>
<dbReference type="InterPro" id="IPR050129">
    <property type="entry name" value="Zn_alcohol_dh"/>
</dbReference>
<dbReference type="InterPro" id="IPR013154">
    <property type="entry name" value="ADH-like_N"/>
</dbReference>
<evidence type="ECO:0000256" key="5">
    <source>
        <dbReference type="RuleBase" id="RU361277"/>
    </source>
</evidence>
<dbReference type="GO" id="GO:0008270">
    <property type="term" value="F:zinc ion binding"/>
    <property type="evidence" value="ECO:0007669"/>
    <property type="project" value="InterPro"/>
</dbReference>
<dbReference type="Pfam" id="PF08240">
    <property type="entry name" value="ADH_N"/>
    <property type="match status" value="1"/>
</dbReference>
<sequence>MRSLVLTAPGQMGVADGLPAPVCGPGEVLISINAVGLCGTDLGYFSGYRTPPTTPWVLGHEAVGWIVAVGDDVAPSRIGERVVIEPNYPCGDCDPCQKSSPALCTERVSLALTSPGLLSELVAVPSEFAWELPEGVTDEAAVCIEPLAVAMAAVRRADIRAEDDSILVVGAGAQGLLVAEVLRAMGRRVVVVDPHEARLRLAVTLGAESAPADELFSVVFETSGSAAGGTSAIEAAAPGGRIVVVGVGDQPVQLDNRILVRRGLTIIGSMIYDHPHDFATTIAAVAGGIVHPERVLGRAFSFDNGAAAFSSAPEAVGKTWIKLVGVVLE</sequence>
<dbReference type="InterPro" id="IPR002328">
    <property type="entry name" value="ADH_Zn_CS"/>
</dbReference>
<evidence type="ECO:0000313" key="9">
    <source>
        <dbReference type="Proteomes" id="UP000244978"/>
    </source>
</evidence>
<gene>
    <name evidence="8" type="ORF">DF220_07215</name>
</gene>
<dbReference type="Gene3D" id="3.40.50.720">
    <property type="entry name" value="NAD(P)-binding Rossmann-like Domain"/>
    <property type="match status" value="1"/>
</dbReference>
<dbReference type="InterPro" id="IPR013149">
    <property type="entry name" value="ADH-like_C"/>
</dbReference>
<evidence type="ECO:0000256" key="3">
    <source>
        <dbReference type="ARBA" id="ARBA00022833"/>
    </source>
</evidence>
<dbReference type="Pfam" id="PF00107">
    <property type="entry name" value="ADH_zinc_N"/>
    <property type="match status" value="1"/>
</dbReference>
<dbReference type="SUPFAM" id="SSF50129">
    <property type="entry name" value="GroES-like"/>
    <property type="match status" value="1"/>
</dbReference>
<comment type="cofactor">
    <cofactor evidence="1 5">
        <name>Zn(2+)</name>
        <dbReference type="ChEBI" id="CHEBI:29105"/>
    </cofactor>
</comment>
<evidence type="ECO:0000313" key="8">
    <source>
        <dbReference type="EMBL" id="PWB97638.1"/>
    </source>
</evidence>
<dbReference type="InterPro" id="IPR036291">
    <property type="entry name" value="NAD(P)-bd_dom_sf"/>
</dbReference>
<comment type="caution">
    <text evidence="8">The sequence shown here is derived from an EMBL/GenBank/DDBJ whole genome shotgun (WGS) entry which is preliminary data.</text>
</comment>
<dbReference type="PANTHER" id="PTHR43401">
    <property type="entry name" value="L-THREONINE 3-DEHYDROGENASE"/>
    <property type="match status" value="1"/>
</dbReference>